<evidence type="ECO:0000259" key="6">
    <source>
        <dbReference type="PROSITE" id="PS51194"/>
    </source>
</evidence>
<feature type="domain" description="Helicase ATP-binding" evidence="5">
    <location>
        <begin position="655"/>
        <end position="826"/>
    </location>
</feature>
<feature type="compositionally biased region" description="Low complexity" evidence="4">
    <location>
        <begin position="31"/>
        <end position="40"/>
    </location>
</feature>
<feature type="domain" description="Helicase C-terminal" evidence="6">
    <location>
        <begin position="1017"/>
        <end position="1167"/>
    </location>
</feature>
<feature type="compositionally biased region" description="Pro residues" evidence="4">
    <location>
        <begin position="416"/>
        <end position="432"/>
    </location>
</feature>
<feature type="region of interest" description="Disordered" evidence="4">
    <location>
        <begin position="139"/>
        <end position="162"/>
    </location>
</feature>
<keyword evidence="3" id="KW-0067">ATP-binding</keyword>
<reference evidence="7 8" key="1">
    <citation type="submission" date="2020-01" db="EMBL/GenBank/DDBJ databases">
        <authorList>
            <person name="Palmer J.M."/>
        </authorList>
    </citation>
    <scope>NUCLEOTIDE SEQUENCE [LARGE SCALE GENOMIC DNA]</scope>
    <source>
        <strain evidence="7 8">TWF970</strain>
    </source>
</reference>
<dbReference type="Pfam" id="PF00176">
    <property type="entry name" value="SNF2-rel_dom"/>
    <property type="match status" value="1"/>
</dbReference>
<feature type="compositionally biased region" description="Basic and acidic residues" evidence="4">
    <location>
        <begin position="1199"/>
        <end position="1213"/>
    </location>
</feature>
<feature type="region of interest" description="Disordered" evidence="4">
    <location>
        <begin position="252"/>
        <end position="276"/>
    </location>
</feature>
<feature type="compositionally biased region" description="Polar residues" evidence="4">
    <location>
        <begin position="1486"/>
        <end position="1507"/>
    </location>
</feature>
<evidence type="ECO:0000256" key="3">
    <source>
        <dbReference type="ARBA" id="ARBA00022840"/>
    </source>
</evidence>
<dbReference type="Gene3D" id="3.40.50.10810">
    <property type="entry name" value="Tandem AAA-ATPase domain"/>
    <property type="match status" value="1"/>
</dbReference>
<evidence type="ECO:0000256" key="1">
    <source>
        <dbReference type="ARBA" id="ARBA00022741"/>
    </source>
</evidence>
<protein>
    <recommendedName>
        <fullName evidence="9">SWI SNF-, matrix-associated actin-dependent regulator of chromatin, sub a, containing DEAD H box</fullName>
    </recommendedName>
</protein>
<keyword evidence="2" id="KW-0378">Hydrolase</keyword>
<evidence type="ECO:0008006" key="9">
    <source>
        <dbReference type="Google" id="ProtNLM"/>
    </source>
</evidence>
<evidence type="ECO:0000256" key="2">
    <source>
        <dbReference type="ARBA" id="ARBA00022801"/>
    </source>
</evidence>
<feature type="compositionally biased region" description="Basic and acidic residues" evidence="4">
    <location>
        <begin position="1320"/>
        <end position="1331"/>
    </location>
</feature>
<feature type="compositionally biased region" description="Basic residues" evidence="4">
    <location>
        <begin position="441"/>
        <end position="453"/>
    </location>
</feature>
<dbReference type="SMART" id="SM00487">
    <property type="entry name" value="DEXDc"/>
    <property type="match status" value="1"/>
</dbReference>
<dbReference type="EMBL" id="JAABOJ010000031">
    <property type="protein sequence ID" value="KAF3276915.1"/>
    <property type="molecule type" value="Genomic_DNA"/>
</dbReference>
<feature type="region of interest" description="Disordered" evidence="4">
    <location>
        <begin position="604"/>
        <end position="623"/>
    </location>
</feature>
<feature type="compositionally biased region" description="Polar residues" evidence="4">
    <location>
        <begin position="1"/>
        <end position="10"/>
    </location>
</feature>
<dbReference type="SUPFAM" id="SSF52540">
    <property type="entry name" value="P-loop containing nucleoside triphosphate hydrolases"/>
    <property type="match status" value="2"/>
</dbReference>
<evidence type="ECO:0000313" key="7">
    <source>
        <dbReference type="EMBL" id="KAF3276915.1"/>
    </source>
</evidence>
<feature type="compositionally biased region" description="Polar residues" evidence="4">
    <location>
        <begin position="189"/>
        <end position="199"/>
    </location>
</feature>
<feature type="compositionally biased region" description="Acidic residues" evidence="4">
    <location>
        <begin position="459"/>
        <end position="481"/>
    </location>
</feature>
<evidence type="ECO:0000259" key="5">
    <source>
        <dbReference type="PROSITE" id="PS51192"/>
    </source>
</evidence>
<feature type="compositionally biased region" description="Polar residues" evidence="4">
    <location>
        <begin position="1360"/>
        <end position="1371"/>
    </location>
</feature>
<dbReference type="GO" id="GO:0005524">
    <property type="term" value="F:ATP binding"/>
    <property type="evidence" value="ECO:0007669"/>
    <property type="project" value="InterPro"/>
</dbReference>
<dbReference type="InterPro" id="IPR038718">
    <property type="entry name" value="SNF2-like_sf"/>
</dbReference>
<feature type="region of interest" description="Disordered" evidence="4">
    <location>
        <begin position="381"/>
        <end position="486"/>
    </location>
</feature>
<accession>A0A7C8VDC9</accession>
<feature type="compositionally biased region" description="Polar residues" evidence="4">
    <location>
        <begin position="1434"/>
        <end position="1454"/>
    </location>
</feature>
<name>A0A7C8VDC9_ORBOL</name>
<dbReference type="Gene3D" id="3.40.50.300">
    <property type="entry name" value="P-loop containing nucleotide triphosphate hydrolases"/>
    <property type="match status" value="1"/>
</dbReference>
<dbReference type="CDD" id="cd18793">
    <property type="entry name" value="SF2_C_SNF"/>
    <property type="match status" value="1"/>
</dbReference>
<dbReference type="Proteomes" id="UP000474640">
    <property type="component" value="Unassembled WGS sequence"/>
</dbReference>
<dbReference type="InterPro" id="IPR000330">
    <property type="entry name" value="SNF2_N"/>
</dbReference>
<feature type="region of interest" description="Disordered" evidence="4">
    <location>
        <begin position="1172"/>
        <end position="1515"/>
    </location>
</feature>
<dbReference type="InterPro" id="IPR027417">
    <property type="entry name" value="P-loop_NTPase"/>
</dbReference>
<dbReference type="PROSITE" id="PS51192">
    <property type="entry name" value="HELICASE_ATP_BIND_1"/>
    <property type="match status" value="1"/>
</dbReference>
<gene>
    <name evidence="7" type="ORF">TWF970_006086</name>
</gene>
<dbReference type="Pfam" id="PF00271">
    <property type="entry name" value="Helicase_C"/>
    <property type="match status" value="1"/>
</dbReference>
<feature type="compositionally biased region" description="Low complexity" evidence="4">
    <location>
        <begin position="1390"/>
        <end position="1412"/>
    </location>
</feature>
<dbReference type="SMART" id="SM00490">
    <property type="entry name" value="HELICc"/>
    <property type="match status" value="1"/>
</dbReference>
<feature type="compositionally biased region" description="Acidic residues" evidence="4">
    <location>
        <begin position="1256"/>
        <end position="1265"/>
    </location>
</feature>
<dbReference type="PROSITE" id="PS51194">
    <property type="entry name" value="HELICASE_CTER"/>
    <property type="match status" value="1"/>
</dbReference>
<feature type="region of interest" description="Disordered" evidence="4">
    <location>
        <begin position="175"/>
        <end position="214"/>
    </location>
</feature>
<dbReference type="InterPro" id="IPR049730">
    <property type="entry name" value="SNF2/RAD54-like_C"/>
</dbReference>
<sequence length="1515" mass="165780">MGSYDYTNGRSPKRLKQFAEPTMQGLLSDETPAAASSSLPPTYPLPSHNFDDDIMSSSPPATIPTQLVATQVLSTPTRSDLPSTIPTQIIGTPLRNGGRLPAAALQYETVPTQIIGTPTQVVPSSSVVQVAASSPVVKESPIRPAPRGLSVSSTPTPTAKPPYVVKVDLNSDMEVPYAGSSSEDEEARSATNTSATAFYQSRPKASPRVSESPVQSADPVANMRSFAGQFAYAAASKAPNWSRAAADLEKLKTSHARAQKRPAPPQRGPSAPRPSAVIDLSGDSSLVDRLKREFPQQGIQQIVKTVSDSNHDYRRAKGALQKHQLVEWGVDPKTTIPKILRVYPWLEMGQVVEALIKTRGSYDRALQILANVPPNPLDVIVLDDDQGGRAKAKRNTQRAPTKTIREKFSHIGATQPLPPSPSKPTAQSPPTPSEGSSLASKPRKRLVQGKKLQRTQSPEEPETVDLVSSEEDASEEDEEDDVHVSGRTKTVADMLSFINSTDVAGLVDLSFTDEETAEMILSHRPFSSIREVQGVVNPNVMKGRGKNAKPKNIGEKVVDQCIETWEGFIAVDTLLKECKTLGDKITDGMKGWDVERGESSTEGLDIVVPGEGGSPKPGHSGLSQGMQGLMSGQPKLMAEDIQLKPYQVLGVKWLDLLHELRLGCILADEMGLGKTCQVIGFLALLLENGVEGPHIVVVPPSTLENWLREFKRFCPALKVEPYYGSLEERQEMRIALDENPDFNVIITTYNMFQGTSRNNKIDQGFLRKWSYDVAIFDEGHQLKNNTSDRAVSLSRLQVRNRILLTGTPLQNNLQELMNLLAFILPTLFENKYEHLNAIFKYKAKTSDNISAASKLLSLERVKRAKAMMTPFVLRRKKVQVLHDLPKKFQHVTEVELTSAQAEVYQKTVDSAIATATTDDNTTKPITKTSLLMRLRQAAIHPMLSRRFYTDATVRKMARAIKKEPQYDTEDHDVNVIEGEMLQYNDYELDKLCQDYPMTLKSFKLQNEEWMDSAKVLALKDILLKARDNGDRVLVFSQFTMVLDLLEKVLGTIEMPFLRLDGSTNVALRQELIDQFEEEKDITAFLLSTKAGGVGLNLAAANKVVIFDASFNPFDDLQAEDRAWRIGQTRDVHVIRIISKGTIEENIDQLAKTKLMLDASVSGEQGEEVAEFVARKQEPGNGITKGKAVDGGVGKQDSSISEHKAPKKAEDGSDAKGVCEPSVEKVASEASSSLKRKAEEEDTDTSAQAKKRKEEDPAIEETEEEQLGTRRRLTRSQSNASTVTKDVSAKRSNGSIAQKTGGEKTSSARSLMRSTSQVNPLKKETSNKRTLEDTGESASVAKKQKKDSAVDEAKGTRKASAENTMPSASHATIQGGDEPVIRSSKRKRTSTESSSSPTKQQSKSKSPTSSGSQNTNDASQGQVARRQRMVKRTESASSSVAKQNAEMSKSSTLSPRHSGKASPGDQTEDHHGTAENGSRPTKRHQSRPVSETPESTPASSKSASQKGKTSPRGKEP</sequence>
<proteinExistence type="predicted"/>
<comment type="caution">
    <text evidence="7">The sequence shown here is derived from an EMBL/GenBank/DDBJ whole genome shotgun (WGS) entry which is preliminary data.</text>
</comment>
<evidence type="ECO:0000313" key="8">
    <source>
        <dbReference type="Proteomes" id="UP000474640"/>
    </source>
</evidence>
<dbReference type="InterPro" id="IPR001650">
    <property type="entry name" value="Helicase_C-like"/>
</dbReference>
<feature type="compositionally biased region" description="Polar residues" evidence="4">
    <location>
        <begin position="1274"/>
        <end position="1318"/>
    </location>
</feature>
<dbReference type="PANTHER" id="PTHR10799">
    <property type="entry name" value="SNF2/RAD54 HELICASE FAMILY"/>
    <property type="match status" value="1"/>
</dbReference>
<evidence type="ECO:0000256" key="4">
    <source>
        <dbReference type="SAM" id="MobiDB-lite"/>
    </source>
</evidence>
<feature type="compositionally biased region" description="Basic and acidic residues" evidence="4">
    <location>
        <begin position="1345"/>
        <end position="1354"/>
    </location>
</feature>
<feature type="region of interest" description="Disordered" evidence="4">
    <location>
        <begin position="1"/>
        <end position="61"/>
    </location>
</feature>
<dbReference type="GO" id="GO:0016787">
    <property type="term" value="F:hydrolase activity"/>
    <property type="evidence" value="ECO:0007669"/>
    <property type="project" value="UniProtKB-KW"/>
</dbReference>
<dbReference type="InterPro" id="IPR014001">
    <property type="entry name" value="Helicase_ATP-bd"/>
</dbReference>
<organism evidence="7 8">
    <name type="scientific">Orbilia oligospora</name>
    <name type="common">Nematode-trapping fungus</name>
    <name type="synonym">Arthrobotrys oligospora</name>
    <dbReference type="NCBI Taxonomy" id="2813651"/>
    <lineage>
        <taxon>Eukaryota</taxon>
        <taxon>Fungi</taxon>
        <taxon>Dikarya</taxon>
        <taxon>Ascomycota</taxon>
        <taxon>Pezizomycotina</taxon>
        <taxon>Orbiliomycetes</taxon>
        <taxon>Orbiliales</taxon>
        <taxon>Orbiliaceae</taxon>
        <taxon>Orbilia</taxon>
    </lineage>
</organism>
<dbReference type="OrthoDB" id="5857104at2759"/>
<keyword evidence="1" id="KW-0547">Nucleotide-binding</keyword>